<dbReference type="InterPro" id="IPR011545">
    <property type="entry name" value="DEAD/DEAH_box_helicase_dom"/>
</dbReference>
<reference evidence="2" key="1">
    <citation type="submission" date="2013-08" db="EMBL/GenBank/DDBJ databases">
        <authorList>
            <person name="Mendez C."/>
            <person name="Richter M."/>
            <person name="Ferrer M."/>
            <person name="Sanchez J."/>
        </authorList>
    </citation>
    <scope>NUCLEOTIDE SEQUENCE</scope>
</reference>
<keyword evidence="2" id="KW-0067">ATP-binding</keyword>
<dbReference type="AlphaFoldDB" id="T1B327"/>
<dbReference type="Gene3D" id="3.40.50.300">
    <property type="entry name" value="P-loop containing nucleotide triphosphate hydrolases"/>
    <property type="match status" value="1"/>
</dbReference>
<dbReference type="SUPFAM" id="SSF52540">
    <property type="entry name" value="P-loop containing nucleoside triphosphate hydrolases"/>
    <property type="match status" value="1"/>
</dbReference>
<dbReference type="InterPro" id="IPR027417">
    <property type="entry name" value="P-loop_NTPase"/>
</dbReference>
<proteinExistence type="predicted"/>
<feature type="domain" description="DEAD/DEAH-box helicase" evidence="1">
    <location>
        <begin position="1"/>
        <end position="51"/>
    </location>
</feature>
<evidence type="ECO:0000313" key="2">
    <source>
        <dbReference type="EMBL" id="EQD64277.1"/>
    </source>
</evidence>
<evidence type="ECO:0000259" key="1">
    <source>
        <dbReference type="Pfam" id="PF00270"/>
    </source>
</evidence>
<dbReference type="Pfam" id="PF00270">
    <property type="entry name" value="DEAD"/>
    <property type="match status" value="1"/>
</dbReference>
<comment type="caution">
    <text evidence="2">The sequence shown here is derived from an EMBL/GenBank/DDBJ whole genome shotgun (WGS) entry which is preliminary data.</text>
</comment>
<gene>
    <name evidence="2" type="ORF">B2A_02085</name>
</gene>
<protein>
    <submittedName>
        <fullName evidence="2">DEAD-box RNA helicase-like protein</fullName>
    </submittedName>
</protein>
<keyword evidence="2" id="KW-0378">Hydrolase</keyword>
<organism evidence="2">
    <name type="scientific">mine drainage metagenome</name>
    <dbReference type="NCBI Taxonomy" id="410659"/>
    <lineage>
        <taxon>unclassified sequences</taxon>
        <taxon>metagenomes</taxon>
        <taxon>ecological metagenomes</taxon>
    </lineage>
</organism>
<dbReference type="GO" id="GO:0004386">
    <property type="term" value="F:helicase activity"/>
    <property type="evidence" value="ECO:0007669"/>
    <property type="project" value="UniProtKB-KW"/>
</dbReference>
<sequence length="58" mass="6268">MVPTRELAIQVHSVLKKLARGSGIRGVLVYGGASINVQIDRLREGVNIVMVPQEGQLT</sequence>
<reference evidence="2" key="2">
    <citation type="journal article" date="2014" name="ISME J.">
        <title>Microbial stratification in low pH oxic and suboxic macroscopic growths along an acid mine drainage.</title>
        <authorList>
            <person name="Mendez-Garcia C."/>
            <person name="Mesa V."/>
            <person name="Sprenger R.R."/>
            <person name="Richter M."/>
            <person name="Diez M.S."/>
            <person name="Solano J."/>
            <person name="Bargiela R."/>
            <person name="Golyshina O.V."/>
            <person name="Manteca A."/>
            <person name="Ramos J.L."/>
            <person name="Gallego J.R."/>
            <person name="Llorente I."/>
            <person name="Martins Dos Santos V.A."/>
            <person name="Jensen O.N."/>
            <person name="Pelaez A.I."/>
            <person name="Sanchez J."/>
            <person name="Ferrer M."/>
        </authorList>
    </citation>
    <scope>NUCLEOTIDE SEQUENCE</scope>
</reference>
<dbReference type="GO" id="GO:0005524">
    <property type="term" value="F:ATP binding"/>
    <property type="evidence" value="ECO:0007669"/>
    <property type="project" value="InterPro"/>
</dbReference>
<name>T1B327_9ZZZZ</name>
<keyword evidence="2" id="KW-0547">Nucleotide-binding</keyword>
<dbReference type="EMBL" id="AUZZ01001466">
    <property type="protein sequence ID" value="EQD64277.1"/>
    <property type="molecule type" value="Genomic_DNA"/>
</dbReference>
<keyword evidence="2" id="KW-0347">Helicase</keyword>
<dbReference type="GO" id="GO:0003676">
    <property type="term" value="F:nucleic acid binding"/>
    <property type="evidence" value="ECO:0007669"/>
    <property type="project" value="InterPro"/>
</dbReference>
<accession>T1B327</accession>